<evidence type="ECO:0000313" key="5">
    <source>
        <dbReference type="EMBL" id="MFG6447298.1"/>
    </source>
</evidence>
<dbReference type="PANTHER" id="PTHR33154:SF12">
    <property type="entry name" value="TRANSCRIPTIONAL REGULATORY PROTEIN"/>
    <property type="match status" value="1"/>
</dbReference>
<dbReference type="Proteomes" id="UP001606099">
    <property type="component" value="Unassembled WGS sequence"/>
</dbReference>
<dbReference type="InterPro" id="IPR011991">
    <property type="entry name" value="ArsR-like_HTH"/>
</dbReference>
<dbReference type="InterPro" id="IPR036390">
    <property type="entry name" value="WH_DNA-bd_sf"/>
</dbReference>
<proteinExistence type="predicted"/>
<sequence>MRSPSHPTLENLSLARVLYALSDPVRLSLVQSLATKGEQACGALNLTVAKSTASHHFRVLREAGVIRMRPEGTQFINSLRKDDLDRRFPGLLDAVLHASRPL</sequence>
<accession>A0ABW7FSN8</accession>
<dbReference type="Gene3D" id="1.10.10.10">
    <property type="entry name" value="Winged helix-like DNA-binding domain superfamily/Winged helix DNA-binding domain"/>
    <property type="match status" value="1"/>
</dbReference>
<dbReference type="Pfam" id="PF12840">
    <property type="entry name" value="HTH_20"/>
    <property type="match status" value="1"/>
</dbReference>
<gene>
    <name evidence="5" type="ORF">ACG0Z6_03465</name>
</gene>
<protein>
    <submittedName>
        <fullName evidence="5">ArsR/SmtB family transcription factor</fullName>
    </submittedName>
</protein>
<dbReference type="InterPro" id="IPR051081">
    <property type="entry name" value="HTH_MetalResp_TranReg"/>
</dbReference>
<evidence type="ECO:0000313" key="6">
    <source>
        <dbReference type="Proteomes" id="UP001606099"/>
    </source>
</evidence>
<comment type="caution">
    <text evidence="5">The sequence shown here is derived from an EMBL/GenBank/DDBJ whole genome shotgun (WGS) entry which is preliminary data.</text>
</comment>
<dbReference type="SMART" id="SM00418">
    <property type="entry name" value="HTH_ARSR"/>
    <property type="match status" value="1"/>
</dbReference>
<feature type="domain" description="HTH arsR-type" evidence="4">
    <location>
        <begin position="6"/>
        <end position="99"/>
    </location>
</feature>
<evidence type="ECO:0000256" key="2">
    <source>
        <dbReference type="ARBA" id="ARBA00023125"/>
    </source>
</evidence>
<keyword evidence="6" id="KW-1185">Reference proteome</keyword>
<dbReference type="InterPro" id="IPR001845">
    <property type="entry name" value="HTH_ArsR_DNA-bd_dom"/>
</dbReference>
<dbReference type="EMBL" id="JBIGHZ010000001">
    <property type="protein sequence ID" value="MFG6447298.1"/>
    <property type="molecule type" value="Genomic_DNA"/>
</dbReference>
<reference evidence="5 6" key="1">
    <citation type="submission" date="2024-08" db="EMBL/GenBank/DDBJ databases">
        <authorList>
            <person name="Lu H."/>
        </authorList>
    </citation>
    <scope>NUCLEOTIDE SEQUENCE [LARGE SCALE GENOMIC DNA]</scope>
    <source>
        <strain evidence="5 6">BYS180W</strain>
    </source>
</reference>
<keyword evidence="1" id="KW-0805">Transcription regulation</keyword>
<dbReference type="PRINTS" id="PR00778">
    <property type="entry name" value="HTHARSR"/>
</dbReference>
<dbReference type="SUPFAM" id="SSF46785">
    <property type="entry name" value="Winged helix' DNA-binding domain"/>
    <property type="match status" value="1"/>
</dbReference>
<dbReference type="RefSeq" id="WP_394458815.1">
    <property type="nucleotide sequence ID" value="NZ_JBIGHZ010000001.1"/>
</dbReference>
<dbReference type="PANTHER" id="PTHR33154">
    <property type="entry name" value="TRANSCRIPTIONAL REGULATOR, ARSR FAMILY"/>
    <property type="match status" value="1"/>
</dbReference>
<organism evidence="5 6">
    <name type="scientific">Roseateles rivi</name>
    <dbReference type="NCBI Taxonomy" id="3299028"/>
    <lineage>
        <taxon>Bacteria</taxon>
        <taxon>Pseudomonadati</taxon>
        <taxon>Pseudomonadota</taxon>
        <taxon>Betaproteobacteria</taxon>
        <taxon>Burkholderiales</taxon>
        <taxon>Sphaerotilaceae</taxon>
        <taxon>Roseateles</taxon>
    </lineage>
</organism>
<evidence type="ECO:0000256" key="3">
    <source>
        <dbReference type="ARBA" id="ARBA00023163"/>
    </source>
</evidence>
<dbReference type="InterPro" id="IPR036388">
    <property type="entry name" value="WH-like_DNA-bd_sf"/>
</dbReference>
<keyword evidence="3" id="KW-0804">Transcription</keyword>
<dbReference type="PROSITE" id="PS50987">
    <property type="entry name" value="HTH_ARSR_2"/>
    <property type="match status" value="1"/>
</dbReference>
<keyword evidence="2" id="KW-0238">DNA-binding</keyword>
<evidence type="ECO:0000259" key="4">
    <source>
        <dbReference type="PROSITE" id="PS50987"/>
    </source>
</evidence>
<dbReference type="CDD" id="cd00090">
    <property type="entry name" value="HTH_ARSR"/>
    <property type="match status" value="1"/>
</dbReference>
<name>A0ABW7FSN8_9BURK</name>
<evidence type="ECO:0000256" key="1">
    <source>
        <dbReference type="ARBA" id="ARBA00023015"/>
    </source>
</evidence>